<dbReference type="InterPro" id="IPR051906">
    <property type="entry name" value="TolC-like"/>
</dbReference>
<feature type="region of interest" description="Disordered" evidence="8">
    <location>
        <begin position="34"/>
        <end position="71"/>
    </location>
</feature>
<keyword evidence="9" id="KW-0732">Signal</keyword>
<evidence type="ECO:0000256" key="3">
    <source>
        <dbReference type="ARBA" id="ARBA00022448"/>
    </source>
</evidence>
<keyword evidence="7" id="KW-0998">Cell outer membrane</keyword>
<accession>A0ABV6CF37</accession>
<feature type="compositionally biased region" description="Polar residues" evidence="8">
    <location>
        <begin position="45"/>
        <end position="71"/>
    </location>
</feature>
<reference evidence="10 11" key="1">
    <citation type="submission" date="2024-09" db="EMBL/GenBank/DDBJ databases">
        <authorList>
            <person name="Sun Q."/>
            <person name="Mori K."/>
        </authorList>
    </citation>
    <scope>NUCLEOTIDE SEQUENCE [LARGE SCALE GENOMIC DNA]</scope>
    <source>
        <strain evidence="10 11">CCM 8545</strain>
    </source>
</reference>
<evidence type="ECO:0000256" key="5">
    <source>
        <dbReference type="ARBA" id="ARBA00022692"/>
    </source>
</evidence>
<keyword evidence="5" id="KW-0812">Transmembrane</keyword>
<dbReference type="EMBL" id="JBHLXE010000083">
    <property type="protein sequence ID" value="MFC0179863.1"/>
    <property type="molecule type" value="Genomic_DNA"/>
</dbReference>
<dbReference type="PROSITE" id="PS51257">
    <property type="entry name" value="PROKAR_LIPOPROTEIN"/>
    <property type="match status" value="1"/>
</dbReference>
<evidence type="ECO:0000256" key="6">
    <source>
        <dbReference type="ARBA" id="ARBA00023136"/>
    </source>
</evidence>
<keyword evidence="6" id="KW-0472">Membrane</keyword>
<comment type="subcellular location">
    <subcellularLocation>
        <location evidence="1">Cell outer membrane</location>
    </subcellularLocation>
</comment>
<feature type="chain" id="PRO_5046948545" evidence="9">
    <location>
        <begin position="24"/>
        <end position="485"/>
    </location>
</feature>
<evidence type="ECO:0000256" key="4">
    <source>
        <dbReference type="ARBA" id="ARBA00022452"/>
    </source>
</evidence>
<sequence>MIVKTIYNKKIPFLLLFSLSSLVGCGSSENESSSQAIEKIPLKGSQPQNSQLVNKQSANSQSAATGSKNKGANYFSTIKNNPLWIFMHNTALVSLDVSPEISQAESNALGRKDQIDVVKGQRYPQVNLSTSSPRLEVGKSNKDNNTVTSQVSVVTPVFDWGRISSQVEEQSYAFEASNMGLRLKQDEIAYTILSYAVEIARVTKLLDVNEAYLTRMNELVAMLEGIVAADPGRASELLQAKTKQIQALTSRDSLIAQLNELQVSAERYLGEEIYFPKGLDFDPEIFDQVDEEPLIKFHPAVLQANAEYNRAKAAAKSLGASRLPQVNLNVTKNTNDLEYEDEEDPWLVGLNLSWAVYEGGSATASERSAIQEAKTILYQRQTIVKDIQNRISAARVQRDNAILRSKEYQNLVDASREVKQTFFDQWFHLGKKQLLDVLSAESDFYNNEQTLVNLEFDAFSSQLRLFSDSGLLLSWLDITLKQVSR</sequence>
<evidence type="ECO:0000256" key="7">
    <source>
        <dbReference type="ARBA" id="ARBA00023237"/>
    </source>
</evidence>
<dbReference type="Gene3D" id="1.20.1600.10">
    <property type="entry name" value="Outer membrane efflux proteins (OEP)"/>
    <property type="match status" value="1"/>
</dbReference>
<protein>
    <submittedName>
        <fullName evidence="10">TolC family protein</fullName>
    </submittedName>
</protein>
<dbReference type="PANTHER" id="PTHR30026">
    <property type="entry name" value="OUTER MEMBRANE PROTEIN TOLC"/>
    <property type="match status" value="1"/>
</dbReference>
<keyword evidence="3" id="KW-0813">Transport</keyword>
<dbReference type="SUPFAM" id="SSF56954">
    <property type="entry name" value="Outer membrane efflux proteins (OEP)"/>
    <property type="match status" value="1"/>
</dbReference>
<dbReference type="PANTHER" id="PTHR30026:SF20">
    <property type="entry name" value="OUTER MEMBRANE PROTEIN TOLC"/>
    <property type="match status" value="1"/>
</dbReference>
<comment type="caution">
    <text evidence="10">The sequence shown here is derived from an EMBL/GenBank/DDBJ whole genome shotgun (WGS) entry which is preliminary data.</text>
</comment>
<dbReference type="Pfam" id="PF02321">
    <property type="entry name" value="OEP"/>
    <property type="match status" value="2"/>
</dbReference>
<evidence type="ECO:0000256" key="9">
    <source>
        <dbReference type="SAM" id="SignalP"/>
    </source>
</evidence>
<proteinExistence type="inferred from homology"/>
<evidence type="ECO:0000313" key="10">
    <source>
        <dbReference type="EMBL" id="MFC0179863.1"/>
    </source>
</evidence>
<dbReference type="InterPro" id="IPR003423">
    <property type="entry name" value="OMP_efflux"/>
</dbReference>
<keyword evidence="4" id="KW-1134">Transmembrane beta strand</keyword>
<keyword evidence="11" id="KW-1185">Reference proteome</keyword>
<dbReference type="RefSeq" id="WP_385876972.1">
    <property type="nucleotide sequence ID" value="NZ_JBHLXE010000083.1"/>
</dbReference>
<evidence type="ECO:0000256" key="2">
    <source>
        <dbReference type="ARBA" id="ARBA00007613"/>
    </source>
</evidence>
<evidence type="ECO:0000313" key="11">
    <source>
        <dbReference type="Proteomes" id="UP001589758"/>
    </source>
</evidence>
<dbReference type="Proteomes" id="UP001589758">
    <property type="component" value="Unassembled WGS sequence"/>
</dbReference>
<feature type="signal peptide" evidence="9">
    <location>
        <begin position="1"/>
        <end position="23"/>
    </location>
</feature>
<evidence type="ECO:0000256" key="1">
    <source>
        <dbReference type="ARBA" id="ARBA00004442"/>
    </source>
</evidence>
<comment type="similarity">
    <text evidence="2">Belongs to the outer membrane factor (OMF) (TC 1.B.17) family.</text>
</comment>
<organism evidence="10 11">
    <name type="scientific">Thorsellia kenyensis</name>
    <dbReference type="NCBI Taxonomy" id="1549888"/>
    <lineage>
        <taxon>Bacteria</taxon>
        <taxon>Pseudomonadati</taxon>
        <taxon>Pseudomonadota</taxon>
        <taxon>Gammaproteobacteria</taxon>
        <taxon>Enterobacterales</taxon>
        <taxon>Thorselliaceae</taxon>
        <taxon>Thorsellia</taxon>
    </lineage>
</organism>
<gene>
    <name evidence="10" type="ORF">ACFFIT_07145</name>
</gene>
<evidence type="ECO:0000256" key="8">
    <source>
        <dbReference type="SAM" id="MobiDB-lite"/>
    </source>
</evidence>
<name>A0ABV6CF37_9GAMM</name>